<feature type="binding site" evidence="5">
    <location>
        <position position="355"/>
    </location>
    <ligand>
        <name>substrate</name>
    </ligand>
</feature>
<dbReference type="FunFam" id="3.40.50.10860:FF:000003">
    <property type="entry name" value="Glutamate dehydrogenase"/>
    <property type="match status" value="1"/>
</dbReference>
<dbReference type="EMBL" id="JACPUR010000019">
    <property type="protein sequence ID" value="MBI3127664.1"/>
    <property type="molecule type" value="Genomic_DNA"/>
</dbReference>
<evidence type="ECO:0000256" key="4">
    <source>
        <dbReference type="PIRSR" id="PIRSR000185-1"/>
    </source>
</evidence>
<proteinExistence type="inferred from homology"/>
<dbReference type="PANTHER" id="PTHR11606:SF13">
    <property type="entry name" value="GLUTAMATE DEHYDROGENASE 1, MITOCHONDRIAL"/>
    <property type="match status" value="1"/>
</dbReference>
<comment type="caution">
    <text evidence="9">The sequence shown here is derived from an EMBL/GenBank/DDBJ whole genome shotgun (WGS) entry which is preliminary data.</text>
</comment>
<gene>
    <name evidence="9" type="ORF">HYZ11_08690</name>
</gene>
<reference evidence="9" key="1">
    <citation type="submission" date="2020-07" db="EMBL/GenBank/DDBJ databases">
        <title>Huge and variable diversity of episymbiotic CPR bacteria and DPANN archaea in groundwater ecosystems.</title>
        <authorList>
            <person name="He C.Y."/>
            <person name="Keren R."/>
            <person name="Whittaker M."/>
            <person name="Farag I.F."/>
            <person name="Doudna J."/>
            <person name="Cate J.H.D."/>
            <person name="Banfield J.F."/>
        </authorList>
    </citation>
    <scope>NUCLEOTIDE SEQUENCE</scope>
    <source>
        <strain evidence="9">NC_groundwater_763_Ag_S-0.2um_68_21</strain>
    </source>
</reference>
<dbReference type="PRINTS" id="PR00082">
    <property type="entry name" value="GLFDHDRGNASE"/>
</dbReference>
<feature type="binding site" evidence="5">
    <location>
        <position position="195"/>
    </location>
    <ligand>
        <name>NAD(+)</name>
        <dbReference type="ChEBI" id="CHEBI:57540"/>
    </ligand>
</feature>
<feature type="site" description="Important for catalysis" evidence="6">
    <location>
        <position position="151"/>
    </location>
</feature>
<comment type="similarity">
    <text evidence="1 3 7">Belongs to the Glu/Leu/Phe/Val dehydrogenases family.</text>
</comment>
<dbReference type="PIRSF" id="PIRSF000185">
    <property type="entry name" value="Glu_DH"/>
    <property type="match status" value="1"/>
</dbReference>
<dbReference type="InterPro" id="IPR006097">
    <property type="entry name" value="Glu/Leu/Phe/Val/Trp_DH_dimer"/>
</dbReference>
<dbReference type="Gene3D" id="3.40.50.10860">
    <property type="entry name" value="Leucine Dehydrogenase, chain A, domain 1"/>
    <property type="match status" value="1"/>
</dbReference>
<feature type="binding site" evidence="5">
    <location>
        <position position="75"/>
    </location>
    <ligand>
        <name>substrate</name>
    </ligand>
</feature>
<feature type="domain" description="Glutamate/phenylalanine/leucine/valine/L-tryptophan dehydrogenase C-terminal" evidence="8">
    <location>
        <begin position="188"/>
        <end position="419"/>
    </location>
</feature>
<keyword evidence="2 3" id="KW-0560">Oxidoreductase</keyword>
<dbReference type="Proteomes" id="UP000782312">
    <property type="component" value="Unassembled WGS sequence"/>
</dbReference>
<accession>A0A932HXS8</accession>
<dbReference type="GO" id="GO:0006538">
    <property type="term" value="P:L-glutamate catabolic process"/>
    <property type="evidence" value="ECO:0007669"/>
    <property type="project" value="TreeGrafter"/>
</dbReference>
<dbReference type="InterPro" id="IPR014362">
    <property type="entry name" value="Glu_DH"/>
</dbReference>
<dbReference type="Gene3D" id="3.40.50.720">
    <property type="entry name" value="NAD(P)-binding Rossmann-like Domain"/>
    <property type="match status" value="1"/>
</dbReference>
<keyword evidence="5" id="KW-0547">Nucleotide-binding</keyword>
<keyword evidence="5" id="KW-0520">NAD</keyword>
<evidence type="ECO:0000313" key="9">
    <source>
        <dbReference type="EMBL" id="MBI3127664.1"/>
    </source>
</evidence>
<sequence>MEAAPAEYDSPLYRSALAQLDETARLLNLDPGLHERLRHPKRALIVSVPTAMDDGTTRVFTGYRVQHNLTLGPCKGGVRYHEEVSLGEVAALAMWMSWKCALMGLPYGGAKGGVAVRPWELSRSELENMTRRYTSEIAPFIGPDMDIPAPDMGTDEQVMAWMMDTYSILRGYTVHGVVTSKPLLLGGSLFRREATGRGAVHVFERACKAWRRDPGGMRAAVQGFGNVGSVAAEALAALGVKVVAVGDRTGAVFNGRGLDVPALAAHARENGGAVRDFPGGEPFPPEEILLQPCEVLVPAALGNVITAGNAGKLPCQVVLECANGPTSPEADAILAERGIEVLPDVLVNAGGVTVSYFEWVQDTEHYFWEADEVEARLRKIMARAFDAAMALSREKRVSMRLASLMLGVSRVAEGKRLRGLYP</sequence>
<dbReference type="SUPFAM" id="SSF53223">
    <property type="entry name" value="Aminoacid dehydrogenase-like, N-terminal domain"/>
    <property type="match status" value="1"/>
</dbReference>
<dbReference type="InterPro" id="IPR033922">
    <property type="entry name" value="NAD_bind_Glu_DH"/>
</dbReference>
<evidence type="ECO:0000256" key="1">
    <source>
        <dbReference type="ARBA" id="ARBA00006382"/>
    </source>
</evidence>
<dbReference type="InterPro" id="IPR036291">
    <property type="entry name" value="NAD(P)-bd_dom_sf"/>
</dbReference>
<evidence type="ECO:0000256" key="2">
    <source>
        <dbReference type="ARBA" id="ARBA00023002"/>
    </source>
</evidence>
<evidence type="ECO:0000256" key="6">
    <source>
        <dbReference type="PIRSR" id="PIRSR000185-3"/>
    </source>
</evidence>
<dbReference type="Pfam" id="PF02812">
    <property type="entry name" value="ELFV_dehydrog_N"/>
    <property type="match status" value="1"/>
</dbReference>
<name>A0A932HXS8_UNCTE</name>
<evidence type="ECO:0000313" key="10">
    <source>
        <dbReference type="Proteomes" id="UP000782312"/>
    </source>
</evidence>
<protein>
    <recommendedName>
        <fullName evidence="3">Glutamate dehydrogenase</fullName>
    </recommendedName>
</protein>
<feature type="binding site" evidence="5">
    <location>
        <position position="226"/>
    </location>
    <ligand>
        <name>NAD(+)</name>
        <dbReference type="ChEBI" id="CHEBI:57540"/>
    </ligand>
</feature>
<dbReference type="AlphaFoldDB" id="A0A932HXS8"/>
<dbReference type="InterPro" id="IPR006095">
    <property type="entry name" value="Glu/Leu/Phe/Val/Trp_DH"/>
</dbReference>
<evidence type="ECO:0000256" key="7">
    <source>
        <dbReference type="RuleBase" id="RU004417"/>
    </source>
</evidence>
<dbReference type="SMART" id="SM00839">
    <property type="entry name" value="ELFV_dehydrog"/>
    <property type="match status" value="1"/>
</dbReference>
<dbReference type="CDD" id="cd01076">
    <property type="entry name" value="NAD_bind_1_Glu_DH"/>
    <property type="match status" value="1"/>
</dbReference>
<evidence type="ECO:0000256" key="3">
    <source>
        <dbReference type="PIRNR" id="PIRNR000185"/>
    </source>
</evidence>
<evidence type="ECO:0000256" key="5">
    <source>
        <dbReference type="PIRSR" id="PIRSR000185-2"/>
    </source>
</evidence>
<dbReference type="GO" id="GO:0000166">
    <property type="term" value="F:nucleotide binding"/>
    <property type="evidence" value="ECO:0007669"/>
    <property type="project" value="UniProtKB-KW"/>
</dbReference>
<dbReference type="InterPro" id="IPR006096">
    <property type="entry name" value="Glu/Leu/Phe/Val/Trp_DH_C"/>
</dbReference>
<dbReference type="Pfam" id="PF00208">
    <property type="entry name" value="ELFV_dehydrog"/>
    <property type="match status" value="1"/>
</dbReference>
<organism evidence="9 10">
    <name type="scientific">Tectimicrobiota bacterium</name>
    <dbReference type="NCBI Taxonomy" id="2528274"/>
    <lineage>
        <taxon>Bacteria</taxon>
        <taxon>Pseudomonadati</taxon>
        <taxon>Nitrospinota/Tectimicrobiota group</taxon>
        <taxon>Candidatus Tectimicrobiota</taxon>
    </lineage>
</organism>
<evidence type="ECO:0000259" key="8">
    <source>
        <dbReference type="SMART" id="SM00839"/>
    </source>
</evidence>
<dbReference type="PANTHER" id="PTHR11606">
    <property type="entry name" value="GLUTAMATE DEHYDROGENASE"/>
    <property type="match status" value="1"/>
</dbReference>
<feature type="binding site" evidence="5">
    <location>
        <position position="99"/>
    </location>
    <ligand>
        <name>substrate</name>
    </ligand>
</feature>
<dbReference type="SUPFAM" id="SSF51735">
    <property type="entry name" value="NAD(P)-binding Rossmann-fold domains"/>
    <property type="match status" value="1"/>
</dbReference>
<dbReference type="InterPro" id="IPR046346">
    <property type="entry name" value="Aminoacid_DH-like_N_sf"/>
</dbReference>
<feature type="active site" description="Proton donor" evidence="4">
    <location>
        <position position="111"/>
    </location>
</feature>
<dbReference type="GO" id="GO:0004352">
    <property type="term" value="F:glutamate dehydrogenase (NAD+) activity"/>
    <property type="evidence" value="ECO:0007669"/>
    <property type="project" value="TreeGrafter"/>
</dbReference>